<protein>
    <submittedName>
        <fullName evidence="6">Crp/Fnr family transcriptional regulator</fullName>
    </submittedName>
</protein>
<proteinExistence type="predicted"/>
<dbReference type="PROSITE" id="PS50042">
    <property type="entry name" value="CNMP_BINDING_3"/>
    <property type="match status" value="1"/>
</dbReference>
<dbReference type="SMART" id="SM00100">
    <property type="entry name" value="cNMP"/>
    <property type="match status" value="1"/>
</dbReference>
<dbReference type="Pfam" id="PF13545">
    <property type="entry name" value="HTH_Crp_2"/>
    <property type="match status" value="1"/>
</dbReference>
<evidence type="ECO:0000256" key="1">
    <source>
        <dbReference type="ARBA" id="ARBA00023015"/>
    </source>
</evidence>
<comment type="caution">
    <text evidence="6">The sequence shown here is derived from an EMBL/GenBank/DDBJ whole genome shotgun (WGS) entry which is preliminary data.</text>
</comment>
<dbReference type="AlphaFoldDB" id="A0A9D0YPK8"/>
<dbReference type="EMBL" id="DQVE01000031">
    <property type="protein sequence ID" value="HIP98326.1"/>
    <property type="molecule type" value="Genomic_DNA"/>
</dbReference>
<dbReference type="InterPro" id="IPR018490">
    <property type="entry name" value="cNMP-bd_dom_sf"/>
</dbReference>
<evidence type="ECO:0000259" key="5">
    <source>
        <dbReference type="PROSITE" id="PS51063"/>
    </source>
</evidence>
<feature type="domain" description="HTH crp-type" evidence="5">
    <location>
        <begin position="149"/>
        <end position="223"/>
    </location>
</feature>
<dbReference type="InterPro" id="IPR036388">
    <property type="entry name" value="WH-like_DNA-bd_sf"/>
</dbReference>
<dbReference type="Gene3D" id="1.10.10.10">
    <property type="entry name" value="Winged helix-like DNA-binding domain superfamily/Winged helix DNA-binding domain"/>
    <property type="match status" value="1"/>
</dbReference>
<evidence type="ECO:0000256" key="3">
    <source>
        <dbReference type="ARBA" id="ARBA00023163"/>
    </source>
</evidence>
<dbReference type="InterPro" id="IPR000595">
    <property type="entry name" value="cNMP-bd_dom"/>
</dbReference>
<evidence type="ECO:0000313" key="6">
    <source>
        <dbReference type="EMBL" id="HIP98326.1"/>
    </source>
</evidence>
<dbReference type="InterPro" id="IPR014710">
    <property type="entry name" value="RmlC-like_jellyroll"/>
</dbReference>
<dbReference type="GO" id="GO:0005829">
    <property type="term" value="C:cytosol"/>
    <property type="evidence" value="ECO:0007669"/>
    <property type="project" value="TreeGrafter"/>
</dbReference>
<dbReference type="PROSITE" id="PS51063">
    <property type="entry name" value="HTH_CRP_2"/>
    <property type="match status" value="1"/>
</dbReference>
<dbReference type="InterPro" id="IPR012318">
    <property type="entry name" value="HTH_CRP"/>
</dbReference>
<dbReference type="SUPFAM" id="SSF51206">
    <property type="entry name" value="cAMP-binding domain-like"/>
    <property type="match status" value="1"/>
</dbReference>
<evidence type="ECO:0000256" key="2">
    <source>
        <dbReference type="ARBA" id="ARBA00023125"/>
    </source>
</evidence>
<gene>
    <name evidence="6" type="ORF">EYH37_03030</name>
</gene>
<dbReference type="GO" id="GO:0003700">
    <property type="term" value="F:DNA-binding transcription factor activity"/>
    <property type="evidence" value="ECO:0007669"/>
    <property type="project" value="TreeGrafter"/>
</dbReference>
<dbReference type="SMART" id="SM00419">
    <property type="entry name" value="HTH_CRP"/>
    <property type="match status" value="1"/>
</dbReference>
<name>A0A9D0YPK8_AQUAO</name>
<dbReference type="Proteomes" id="UP000606463">
    <property type="component" value="Unassembled WGS sequence"/>
</dbReference>
<dbReference type="PRINTS" id="PR00034">
    <property type="entry name" value="HTHCRP"/>
</dbReference>
<feature type="domain" description="Cyclic nucleotide-binding" evidence="4">
    <location>
        <begin position="14"/>
        <end position="93"/>
    </location>
</feature>
<dbReference type="PANTHER" id="PTHR24567">
    <property type="entry name" value="CRP FAMILY TRANSCRIPTIONAL REGULATORY PROTEIN"/>
    <property type="match status" value="1"/>
</dbReference>
<sequence length="231" mass="26548">MAISKVEFLKKVDLFKNFSDKELEEIAKYFHEKHYNKGDYLFFEEEAEPGIYILVDGLVKLLKETPDGKTIIVRLVFPRELFGWVEFGNKKPRYTYTSQAVLPSTVLYMSNQDFVNLSLKYPQLALMITCDLSEKLLETYEVLKSIASGKVEERIAKLLIELGDKIGQETPEGYLVIEAPITRQDIAEMTGTTVETAIRIMSKWKKEGIIDAQRGRIVLKDLDYLEELAGY</sequence>
<dbReference type="GO" id="GO:0003677">
    <property type="term" value="F:DNA binding"/>
    <property type="evidence" value="ECO:0007669"/>
    <property type="project" value="UniProtKB-KW"/>
</dbReference>
<keyword evidence="3" id="KW-0804">Transcription</keyword>
<dbReference type="CDD" id="cd00038">
    <property type="entry name" value="CAP_ED"/>
    <property type="match status" value="1"/>
</dbReference>
<organism evidence="6 7">
    <name type="scientific">Aquifex aeolicus</name>
    <dbReference type="NCBI Taxonomy" id="63363"/>
    <lineage>
        <taxon>Bacteria</taxon>
        <taxon>Pseudomonadati</taxon>
        <taxon>Aquificota</taxon>
        <taxon>Aquificia</taxon>
        <taxon>Aquificales</taxon>
        <taxon>Aquificaceae</taxon>
        <taxon>Aquifex</taxon>
    </lineage>
</organism>
<dbReference type="Pfam" id="PF00027">
    <property type="entry name" value="cNMP_binding"/>
    <property type="match status" value="1"/>
</dbReference>
<dbReference type="SUPFAM" id="SSF46785">
    <property type="entry name" value="Winged helix' DNA-binding domain"/>
    <property type="match status" value="1"/>
</dbReference>
<dbReference type="PANTHER" id="PTHR24567:SF28">
    <property type="entry name" value="LISTERIOLYSIN REGULATORY PROTEIN"/>
    <property type="match status" value="1"/>
</dbReference>
<reference evidence="6" key="1">
    <citation type="journal article" date="2020" name="ISME J.">
        <title>Gammaproteobacteria mediating utilization of methyl-, sulfur- and petroleum organic compounds in deep ocean hydrothermal plumes.</title>
        <authorList>
            <person name="Zhou Z."/>
            <person name="Liu Y."/>
            <person name="Pan J."/>
            <person name="Cron B.R."/>
            <person name="Toner B.M."/>
            <person name="Anantharaman K."/>
            <person name="Breier J.A."/>
            <person name="Dick G.J."/>
            <person name="Li M."/>
        </authorList>
    </citation>
    <scope>NUCLEOTIDE SEQUENCE</scope>
    <source>
        <strain evidence="6">SZUA-1501</strain>
    </source>
</reference>
<dbReference type="Gene3D" id="2.60.120.10">
    <property type="entry name" value="Jelly Rolls"/>
    <property type="match status" value="1"/>
</dbReference>
<evidence type="ECO:0000313" key="7">
    <source>
        <dbReference type="Proteomes" id="UP000606463"/>
    </source>
</evidence>
<dbReference type="InterPro" id="IPR036390">
    <property type="entry name" value="WH_DNA-bd_sf"/>
</dbReference>
<keyword evidence="2" id="KW-0238">DNA-binding</keyword>
<evidence type="ECO:0000259" key="4">
    <source>
        <dbReference type="PROSITE" id="PS50042"/>
    </source>
</evidence>
<accession>A0A9D0YPK8</accession>
<dbReference type="InterPro" id="IPR050397">
    <property type="entry name" value="Env_Response_Regulators"/>
</dbReference>
<keyword evidence="1" id="KW-0805">Transcription regulation</keyword>